<dbReference type="EMBL" id="JBHSNA010000004">
    <property type="protein sequence ID" value="MFC5566278.1"/>
    <property type="molecule type" value="Genomic_DNA"/>
</dbReference>
<dbReference type="PANTHER" id="PTHR35175:SF2">
    <property type="entry name" value="DUF1289 DOMAIN-CONTAINING PROTEIN"/>
    <property type="match status" value="1"/>
</dbReference>
<proteinExistence type="predicted"/>
<dbReference type="Proteomes" id="UP001596056">
    <property type="component" value="Unassembled WGS sequence"/>
</dbReference>
<accession>A0ABW0SBF1</accession>
<organism evidence="1 2">
    <name type="scientific">Rubellimicrobium aerolatum</name>
    <dbReference type="NCBI Taxonomy" id="490979"/>
    <lineage>
        <taxon>Bacteria</taxon>
        <taxon>Pseudomonadati</taxon>
        <taxon>Pseudomonadota</taxon>
        <taxon>Alphaproteobacteria</taxon>
        <taxon>Rhodobacterales</taxon>
        <taxon>Roseobacteraceae</taxon>
        <taxon>Rubellimicrobium</taxon>
    </lineage>
</organism>
<evidence type="ECO:0000313" key="1">
    <source>
        <dbReference type="EMBL" id="MFC5566278.1"/>
    </source>
</evidence>
<dbReference type="InterPro" id="IPR010710">
    <property type="entry name" value="DUF1289"/>
</dbReference>
<name>A0ABW0SBF1_9RHOB</name>
<evidence type="ECO:0000313" key="2">
    <source>
        <dbReference type="Proteomes" id="UP001596056"/>
    </source>
</evidence>
<reference evidence="2" key="1">
    <citation type="journal article" date="2019" name="Int. J. Syst. Evol. Microbiol.">
        <title>The Global Catalogue of Microorganisms (GCM) 10K type strain sequencing project: providing services to taxonomists for standard genome sequencing and annotation.</title>
        <authorList>
            <consortium name="The Broad Institute Genomics Platform"/>
            <consortium name="The Broad Institute Genome Sequencing Center for Infectious Disease"/>
            <person name="Wu L."/>
            <person name="Ma J."/>
        </authorList>
    </citation>
    <scope>NUCLEOTIDE SEQUENCE [LARGE SCALE GENOMIC DNA]</scope>
    <source>
        <strain evidence="2">KACC 11588</strain>
    </source>
</reference>
<comment type="caution">
    <text evidence="1">The sequence shown here is derived from an EMBL/GenBank/DDBJ whole genome shotgun (WGS) entry which is preliminary data.</text>
</comment>
<protein>
    <submittedName>
        <fullName evidence="1">DUF1289 domain-containing protein</fullName>
    </submittedName>
</protein>
<dbReference type="Pfam" id="PF06945">
    <property type="entry name" value="DUF1289"/>
    <property type="match status" value="1"/>
</dbReference>
<dbReference type="PANTHER" id="PTHR35175">
    <property type="entry name" value="DUF1289 DOMAIN-CONTAINING PROTEIN"/>
    <property type="match status" value="1"/>
</dbReference>
<sequence length="76" mass="8588">MTDDVWSREEPQSPCRKVCVIHPDSGLCVGCLRTRDEIADWSLMTPDARESLMLELPGRAKRLVRRRGGHAARVEA</sequence>
<keyword evidence="2" id="KW-1185">Reference proteome</keyword>
<dbReference type="RefSeq" id="WP_209839279.1">
    <property type="nucleotide sequence ID" value="NZ_JAGGJP010000004.1"/>
</dbReference>
<gene>
    <name evidence="1" type="ORF">ACFPOC_07565</name>
</gene>